<dbReference type="EMBL" id="QPFP01000023">
    <property type="protein sequence ID" value="TEB30472.1"/>
    <property type="molecule type" value="Genomic_DNA"/>
</dbReference>
<sequence>MEVAASCVAFIDFALKLTLAIREYQKSVRNCPRALEDLHTELGLVNANLENLVQLVERQPEATYAHLGKPNGPLDQEVARRKGRDGWKFWYYVRRLLWPLTEADFQNYLRVTQRYSGQFNLAVNIDTKYGFERQSELASYSKVLRWLSTIEFHTRHELLREQRQHNTGTWILNNLQYKMWLSDKFPGSVLCSTLIGHAIQAENARKGNVGSAFLYCHFDEPETTNGAAILRSILVQLLSQKMDKAEAMLKQFERRMDIGQDVPSDLDDLVQKIIQAASFFDKVTVILDALDECDMQLPVDTDGRIKVLLSSRPELDIKELLLSEPEEKYLNSVNTIDLSGEHQNINRDLYSYVNGCFQVQRRLKKIQDPLRTEIVTVLLQRVTFFQLVRSQLDQIQRCRSEESIRMVLADLPTDLNSTYARILKQIQIHTFLWLATAKRVLSLGEVVESLSLTPTSTKLPTKLPILRETELVEICGSLVTHDDRTGRFSLSHFSVKEFLTSDWIRRNADVSHFQVKQAVAEESLAVAALTYLAYQDFQQELPHHMPREAKLLEYSAGYWTEHAKALSMANARGGDGQRIDFDDNDVATDRVYSLAERLLLHPDYKGNYRTFLQVRLHAEPLEQSQTMTHVIKAYDPNLCPLYYPVLCGLTTTVERFIAQRPDWLDEPIGNYGTPLIIAVGQNDTATIQCLLSLGADRDKACSTSLWNEIRPLYYAVYLGNFEATRLLFPTSPAYWGNAKMMEVLIDAGAEVCSGEDKGVRVLGWAVHSGSLDAVKVVVENGCDLRLKAPSGKTALQQALELRNDDIIQYILSKIQQLQPAGEALGNISALDLEWGQGKPWYSQLIQLLQHAPVRTESALKPSDVWQVYSILTRSLGLPRGVALVIMDYGEHWVKTSVQRADEVVVVDSMHDQPYVSLTPAGPLRRISFKTVSHDQGFSGEPEHHGKYSGSHTWFEAGPVRPYLNLSAEEQRRSRYLVQRNVCARSDWRTHHNDWVYTAPAPEMKEWFAEIRPADVVGLYPRAQFSGWRNHVKEASMEMWCALA</sequence>
<dbReference type="OrthoDB" id="7464126at2759"/>
<feature type="coiled-coil region" evidence="2">
    <location>
        <begin position="235"/>
        <end position="262"/>
    </location>
</feature>
<reference evidence="5 6" key="1">
    <citation type="journal article" date="2019" name="Nat. Ecol. Evol.">
        <title>Megaphylogeny resolves global patterns of mushroom evolution.</title>
        <authorList>
            <person name="Varga T."/>
            <person name="Krizsan K."/>
            <person name="Foldi C."/>
            <person name="Dima B."/>
            <person name="Sanchez-Garcia M."/>
            <person name="Sanchez-Ramirez S."/>
            <person name="Szollosi G.J."/>
            <person name="Szarkandi J.G."/>
            <person name="Papp V."/>
            <person name="Albert L."/>
            <person name="Andreopoulos W."/>
            <person name="Angelini C."/>
            <person name="Antonin V."/>
            <person name="Barry K.W."/>
            <person name="Bougher N.L."/>
            <person name="Buchanan P."/>
            <person name="Buyck B."/>
            <person name="Bense V."/>
            <person name="Catcheside P."/>
            <person name="Chovatia M."/>
            <person name="Cooper J."/>
            <person name="Damon W."/>
            <person name="Desjardin D."/>
            <person name="Finy P."/>
            <person name="Geml J."/>
            <person name="Haridas S."/>
            <person name="Hughes K."/>
            <person name="Justo A."/>
            <person name="Karasinski D."/>
            <person name="Kautmanova I."/>
            <person name="Kiss B."/>
            <person name="Kocsube S."/>
            <person name="Kotiranta H."/>
            <person name="LaButti K.M."/>
            <person name="Lechner B.E."/>
            <person name="Liimatainen K."/>
            <person name="Lipzen A."/>
            <person name="Lukacs Z."/>
            <person name="Mihaltcheva S."/>
            <person name="Morgado L.N."/>
            <person name="Niskanen T."/>
            <person name="Noordeloos M.E."/>
            <person name="Ohm R.A."/>
            <person name="Ortiz-Santana B."/>
            <person name="Ovrebo C."/>
            <person name="Racz N."/>
            <person name="Riley R."/>
            <person name="Savchenko A."/>
            <person name="Shiryaev A."/>
            <person name="Soop K."/>
            <person name="Spirin V."/>
            <person name="Szebenyi C."/>
            <person name="Tomsovsky M."/>
            <person name="Tulloss R.E."/>
            <person name="Uehling J."/>
            <person name="Grigoriev I.V."/>
            <person name="Vagvolgyi C."/>
            <person name="Papp T."/>
            <person name="Martin F.M."/>
            <person name="Miettinen O."/>
            <person name="Hibbett D.S."/>
            <person name="Nagy L.G."/>
        </authorList>
    </citation>
    <scope>NUCLEOTIDE SEQUENCE [LARGE SCALE GENOMIC DNA]</scope>
    <source>
        <strain evidence="5 6">FP101781</strain>
    </source>
</reference>
<evidence type="ECO:0000313" key="5">
    <source>
        <dbReference type="EMBL" id="TEB30472.1"/>
    </source>
</evidence>
<dbReference type="Pfam" id="PF22939">
    <property type="entry name" value="WHD_GPIID"/>
    <property type="match status" value="1"/>
</dbReference>
<keyword evidence="2" id="KW-0175">Coiled coil</keyword>
<dbReference type="InterPro" id="IPR054471">
    <property type="entry name" value="GPIID_WHD"/>
</dbReference>
<accession>A0A4Y7TA53</accession>
<gene>
    <name evidence="5" type="ORF">FA13DRAFT_1733778</name>
</gene>
<dbReference type="Pfam" id="PF24883">
    <property type="entry name" value="NPHP3_N"/>
    <property type="match status" value="1"/>
</dbReference>
<evidence type="ECO:0000259" key="4">
    <source>
        <dbReference type="Pfam" id="PF24883"/>
    </source>
</evidence>
<dbReference type="InterPro" id="IPR056884">
    <property type="entry name" value="NPHP3-like_N"/>
</dbReference>
<dbReference type="SMART" id="SM00248">
    <property type="entry name" value="ANK"/>
    <property type="match status" value="4"/>
</dbReference>
<keyword evidence="1" id="KW-0677">Repeat</keyword>
<dbReference type="Pfam" id="PF12796">
    <property type="entry name" value="Ank_2"/>
    <property type="match status" value="1"/>
</dbReference>
<proteinExistence type="predicted"/>
<evidence type="ECO:0000256" key="1">
    <source>
        <dbReference type="ARBA" id="ARBA00022737"/>
    </source>
</evidence>
<comment type="caution">
    <text evidence="5">The sequence shown here is derived from an EMBL/GenBank/DDBJ whole genome shotgun (WGS) entry which is preliminary data.</text>
</comment>
<dbReference type="PANTHER" id="PTHR10039:SF16">
    <property type="entry name" value="GPI INOSITOL-DEACYLASE"/>
    <property type="match status" value="1"/>
</dbReference>
<dbReference type="InterPro" id="IPR002110">
    <property type="entry name" value="Ankyrin_rpt"/>
</dbReference>
<evidence type="ECO:0000313" key="6">
    <source>
        <dbReference type="Proteomes" id="UP000298030"/>
    </source>
</evidence>
<dbReference type="Gene3D" id="1.25.40.20">
    <property type="entry name" value="Ankyrin repeat-containing domain"/>
    <property type="match status" value="2"/>
</dbReference>
<evidence type="ECO:0000256" key="2">
    <source>
        <dbReference type="SAM" id="Coils"/>
    </source>
</evidence>
<dbReference type="SUPFAM" id="SSF48403">
    <property type="entry name" value="Ankyrin repeat"/>
    <property type="match status" value="1"/>
</dbReference>
<name>A0A4Y7TA53_COPMI</name>
<dbReference type="InterPro" id="IPR036770">
    <property type="entry name" value="Ankyrin_rpt-contain_sf"/>
</dbReference>
<feature type="domain" description="GPI inositol-deacylase winged helix" evidence="3">
    <location>
        <begin position="429"/>
        <end position="509"/>
    </location>
</feature>
<dbReference type="Proteomes" id="UP000298030">
    <property type="component" value="Unassembled WGS sequence"/>
</dbReference>
<evidence type="ECO:0000259" key="3">
    <source>
        <dbReference type="Pfam" id="PF22939"/>
    </source>
</evidence>
<keyword evidence="6" id="KW-1185">Reference proteome</keyword>
<protein>
    <submittedName>
        <fullName evidence="5">Uncharacterized protein</fullName>
    </submittedName>
</protein>
<dbReference type="STRING" id="71717.A0A4Y7TA53"/>
<feature type="domain" description="Nephrocystin 3-like N-terminal" evidence="4">
    <location>
        <begin position="166"/>
        <end position="296"/>
    </location>
</feature>
<dbReference type="AlphaFoldDB" id="A0A4Y7TA53"/>
<organism evidence="5 6">
    <name type="scientific">Coprinellus micaceus</name>
    <name type="common">Glistening ink-cap mushroom</name>
    <name type="synonym">Coprinus micaceus</name>
    <dbReference type="NCBI Taxonomy" id="71717"/>
    <lineage>
        <taxon>Eukaryota</taxon>
        <taxon>Fungi</taxon>
        <taxon>Dikarya</taxon>
        <taxon>Basidiomycota</taxon>
        <taxon>Agaricomycotina</taxon>
        <taxon>Agaricomycetes</taxon>
        <taxon>Agaricomycetidae</taxon>
        <taxon>Agaricales</taxon>
        <taxon>Agaricineae</taxon>
        <taxon>Psathyrellaceae</taxon>
        <taxon>Coprinellus</taxon>
    </lineage>
</organism>
<dbReference type="PANTHER" id="PTHR10039">
    <property type="entry name" value="AMELOGENIN"/>
    <property type="match status" value="1"/>
</dbReference>